<evidence type="ECO:0000256" key="1">
    <source>
        <dbReference type="SAM" id="MobiDB-lite"/>
    </source>
</evidence>
<feature type="region of interest" description="Disordered" evidence="1">
    <location>
        <begin position="61"/>
        <end position="87"/>
    </location>
</feature>
<dbReference type="RefSeq" id="WP_073124880.1">
    <property type="nucleotide sequence ID" value="NZ_BAABCH010000024.1"/>
</dbReference>
<organism evidence="2 3">
    <name type="scientific">Asaccharospora irregularis DSM 2635</name>
    <dbReference type="NCBI Taxonomy" id="1121321"/>
    <lineage>
        <taxon>Bacteria</taxon>
        <taxon>Bacillati</taxon>
        <taxon>Bacillota</taxon>
        <taxon>Clostridia</taxon>
        <taxon>Peptostreptococcales</taxon>
        <taxon>Peptostreptococcaceae</taxon>
        <taxon>Asaccharospora</taxon>
    </lineage>
</organism>
<evidence type="ECO:0000313" key="3">
    <source>
        <dbReference type="Proteomes" id="UP000243255"/>
    </source>
</evidence>
<dbReference type="Pfam" id="PF12683">
    <property type="entry name" value="DUF3798"/>
    <property type="match status" value="1"/>
</dbReference>
<dbReference type="Gene3D" id="3.30.30.130">
    <property type="match status" value="1"/>
</dbReference>
<sequence>MSKKIIAFMMSICLVVGLSGCNLVEDKKSEKKKEKVLKVVVATEAFDEAEKEYRAAKNMVKEYSKNDEEDEDSSDNKKEGKKEEAQEVEGSVIHIVLPKNTDEANKKIVKLSKDEDIRGIVLATDRPGMLPALKQIREKRPDIVTVCASTPEEPAKISEWVDLCIDTNMSEIGENIVTLSKELGAKTFIYYSSKSDLADEKINNRRNKIKETCKNENVKFIEVLTPEYLTEKGKSDMQKFLEEDIQKKVDQYGKDINILGASDSMDEIIIKNAIKLKYIVAQQSNPSPVDGYPAAMGIKLSKKDSQNFSKVNDMISEKAKEKGISNRLGGVPMPTSLLLTELSVHIAVQMVEEDLTQEDVSDPDYLEKFAEEKYGIGAIFEKANEEIDNYQLMTIEQIIY</sequence>
<feature type="compositionally biased region" description="Basic and acidic residues" evidence="1">
    <location>
        <begin position="74"/>
        <end position="85"/>
    </location>
</feature>
<dbReference type="EMBL" id="FQWX01000007">
    <property type="protein sequence ID" value="SHG78726.1"/>
    <property type="molecule type" value="Genomic_DNA"/>
</dbReference>
<dbReference type="InterPro" id="IPR028082">
    <property type="entry name" value="Peripla_BP_I"/>
</dbReference>
<dbReference type="OrthoDB" id="5491606at2"/>
<gene>
    <name evidence="2" type="ORF">SAMN04488530_10783</name>
</gene>
<dbReference type="Gene3D" id="3.40.50.11390">
    <property type="match status" value="1"/>
</dbReference>
<dbReference type="SUPFAM" id="SSF53822">
    <property type="entry name" value="Periplasmic binding protein-like I"/>
    <property type="match status" value="1"/>
</dbReference>
<name>A0A1M5MNB1_9FIRM</name>
<reference evidence="3" key="1">
    <citation type="submission" date="2016-11" db="EMBL/GenBank/DDBJ databases">
        <authorList>
            <person name="Varghese N."/>
            <person name="Submissions S."/>
        </authorList>
    </citation>
    <scope>NUCLEOTIDE SEQUENCE [LARGE SCALE GENOMIC DNA]</scope>
    <source>
        <strain evidence="3">DSM 2635</strain>
    </source>
</reference>
<dbReference type="Proteomes" id="UP000243255">
    <property type="component" value="Unassembled WGS sequence"/>
</dbReference>
<dbReference type="PROSITE" id="PS51257">
    <property type="entry name" value="PROKAR_LIPOPROTEIN"/>
    <property type="match status" value="1"/>
</dbReference>
<proteinExistence type="predicted"/>
<accession>A0A1M5MNB1</accession>
<dbReference type="STRING" id="1121321.SAMN04488530_10783"/>
<evidence type="ECO:0000313" key="2">
    <source>
        <dbReference type="EMBL" id="SHG78726.1"/>
    </source>
</evidence>
<keyword evidence="3" id="KW-1185">Reference proteome</keyword>
<dbReference type="Gene3D" id="3.40.50.11400">
    <property type="match status" value="1"/>
</dbReference>
<protein>
    <submittedName>
        <fullName evidence="2">Uncharacterized protein</fullName>
    </submittedName>
</protein>
<dbReference type="InterPro" id="IPR024258">
    <property type="entry name" value="DUF3798"/>
</dbReference>
<dbReference type="AlphaFoldDB" id="A0A1M5MNB1"/>